<feature type="compositionally biased region" description="Basic and acidic residues" evidence="1">
    <location>
        <begin position="1"/>
        <end position="14"/>
    </location>
</feature>
<sequence>MKDRNGDAKPHEMEPPTPHSFMKTSSRESVSTNADTVSYTSRVLN</sequence>
<dbReference type="Gramene" id="PGSC0003DMT400022454">
    <property type="protein sequence ID" value="PGSC0003DMT400022454"/>
    <property type="gene ID" value="PGSC0003DMG400008702"/>
</dbReference>
<protein>
    <submittedName>
        <fullName evidence="2">Uncharacterized protein</fullName>
    </submittedName>
</protein>
<dbReference type="PaxDb" id="4113-PGSC0003DMT400022454"/>
<dbReference type="AlphaFoldDB" id="M1AGR0"/>
<name>M1AGR0_SOLTU</name>
<reference evidence="3" key="1">
    <citation type="journal article" date="2011" name="Nature">
        <title>Genome sequence and analysis of the tuber crop potato.</title>
        <authorList>
            <consortium name="The Potato Genome Sequencing Consortium"/>
        </authorList>
    </citation>
    <scope>NUCLEOTIDE SEQUENCE [LARGE SCALE GENOMIC DNA]</scope>
    <source>
        <strain evidence="3">cv. DM1-3 516 R44</strain>
    </source>
</reference>
<reference evidence="2" key="2">
    <citation type="submission" date="2015-06" db="UniProtKB">
        <authorList>
            <consortium name="EnsemblPlants"/>
        </authorList>
    </citation>
    <scope>IDENTIFICATION</scope>
    <source>
        <strain evidence="2">DM1-3 516 R44</strain>
    </source>
</reference>
<evidence type="ECO:0000313" key="3">
    <source>
        <dbReference type="Proteomes" id="UP000011115"/>
    </source>
</evidence>
<keyword evidence="3" id="KW-1185">Reference proteome</keyword>
<dbReference type="EnsemblPlants" id="PGSC0003DMT400022454">
    <property type="protein sequence ID" value="PGSC0003DMT400022454"/>
    <property type="gene ID" value="PGSC0003DMG400008702"/>
</dbReference>
<evidence type="ECO:0000256" key="1">
    <source>
        <dbReference type="SAM" id="MobiDB-lite"/>
    </source>
</evidence>
<feature type="region of interest" description="Disordered" evidence="1">
    <location>
        <begin position="1"/>
        <end position="45"/>
    </location>
</feature>
<proteinExistence type="predicted"/>
<organism evidence="2 3">
    <name type="scientific">Solanum tuberosum</name>
    <name type="common">Potato</name>
    <dbReference type="NCBI Taxonomy" id="4113"/>
    <lineage>
        <taxon>Eukaryota</taxon>
        <taxon>Viridiplantae</taxon>
        <taxon>Streptophyta</taxon>
        <taxon>Embryophyta</taxon>
        <taxon>Tracheophyta</taxon>
        <taxon>Spermatophyta</taxon>
        <taxon>Magnoliopsida</taxon>
        <taxon>eudicotyledons</taxon>
        <taxon>Gunneridae</taxon>
        <taxon>Pentapetalae</taxon>
        <taxon>asterids</taxon>
        <taxon>lamiids</taxon>
        <taxon>Solanales</taxon>
        <taxon>Solanaceae</taxon>
        <taxon>Solanoideae</taxon>
        <taxon>Solaneae</taxon>
        <taxon>Solanum</taxon>
    </lineage>
</organism>
<dbReference type="Proteomes" id="UP000011115">
    <property type="component" value="Unassembled WGS sequence"/>
</dbReference>
<accession>M1AGR0</accession>
<dbReference type="HOGENOM" id="CLU_3208631_0_0_1"/>
<evidence type="ECO:0000313" key="2">
    <source>
        <dbReference type="EnsemblPlants" id="PGSC0003DMT400022454"/>
    </source>
</evidence>
<dbReference type="InParanoid" id="M1AGR0"/>
<feature type="compositionally biased region" description="Polar residues" evidence="1">
    <location>
        <begin position="22"/>
        <end position="45"/>
    </location>
</feature>